<keyword evidence="4" id="KW-0342">GTP-binding</keyword>
<keyword evidence="1 7" id="KW-0808">Transferase</keyword>
<dbReference type="NCBIfam" id="TIGR03552">
    <property type="entry name" value="F420_cofC"/>
    <property type="match status" value="1"/>
</dbReference>
<evidence type="ECO:0000313" key="7">
    <source>
        <dbReference type="EMBL" id="MBB5843904.1"/>
    </source>
</evidence>
<name>A0A841ANK4_9MICO</name>
<dbReference type="GO" id="GO:0005525">
    <property type="term" value="F:GTP binding"/>
    <property type="evidence" value="ECO:0007669"/>
    <property type="project" value="UniProtKB-KW"/>
</dbReference>
<feature type="domain" description="MobA-like NTP transferase" evidence="6">
    <location>
        <begin position="80"/>
        <end position="193"/>
    </location>
</feature>
<accession>A0A841ANK4</accession>
<dbReference type="AlphaFoldDB" id="A0A841ANK4"/>
<dbReference type="Pfam" id="PF12804">
    <property type="entry name" value="NTP_transf_3"/>
    <property type="match status" value="1"/>
</dbReference>
<feature type="compositionally biased region" description="Polar residues" evidence="5">
    <location>
        <begin position="1"/>
        <end position="12"/>
    </location>
</feature>
<feature type="compositionally biased region" description="Basic and acidic residues" evidence="5">
    <location>
        <begin position="13"/>
        <end position="45"/>
    </location>
</feature>
<dbReference type="PANTHER" id="PTHR40392">
    <property type="entry name" value="2-PHOSPHO-L-LACTATE GUANYLYLTRANSFERASE"/>
    <property type="match status" value="1"/>
</dbReference>
<keyword evidence="2 7" id="KW-0548">Nucleotidyltransferase</keyword>
<keyword evidence="8" id="KW-1185">Reference proteome</keyword>
<evidence type="ECO:0000256" key="4">
    <source>
        <dbReference type="ARBA" id="ARBA00023134"/>
    </source>
</evidence>
<evidence type="ECO:0000256" key="5">
    <source>
        <dbReference type="SAM" id="MobiDB-lite"/>
    </source>
</evidence>
<dbReference type="InterPro" id="IPR029044">
    <property type="entry name" value="Nucleotide-diphossugar_trans"/>
</dbReference>
<dbReference type="SUPFAM" id="SSF53448">
    <property type="entry name" value="Nucleotide-diphospho-sugar transferases"/>
    <property type="match status" value="1"/>
</dbReference>
<evidence type="ECO:0000256" key="1">
    <source>
        <dbReference type="ARBA" id="ARBA00022679"/>
    </source>
</evidence>
<dbReference type="Gene3D" id="3.90.550.10">
    <property type="entry name" value="Spore Coat Polysaccharide Biosynthesis Protein SpsA, Chain A"/>
    <property type="match status" value="1"/>
</dbReference>
<evidence type="ECO:0000259" key="6">
    <source>
        <dbReference type="Pfam" id="PF12804"/>
    </source>
</evidence>
<evidence type="ECO:0000256" key="2">
    <source>
        <dbReference type="ARBA" id="ARBA00022695"/>
    </source>
</evidence>
<dbReference type="EMBL" id="JACHMJ010000001">
    <property type="protein sequence ID" value="MBB5843904.1"/>
    <property type="molecule type" value="Genomic_DNA"/>
</dbReference>
<evidence type="ECO:0000313" key="8">
    <source>
        <dbReference type="Proteomes" id="UP000536685"/>
    </source>
</evidence>
<feature type="region of interest" description="Disordered" evidence="5">
    <location>
        <begin position="1"/>
        <end position="45"/>
    </location>
</feature>
<comment type="caution">
    <text evidence="7">The sequence shown here is derived from an EMBL/GenBank/DDBJ whole genome shotgun (WGS) entry which is preliminary data.</text>
</comment>
<gene>
    <name evidence="7" type="ORF">HD599_002227</name>
</gene>
<dbReference type="InterPro" id="IPR002835">
    <property type="entry name" value="CofC"/>
</dbReference>
<dbReference type="EC" id="2.7.7.68" evidence="7"/>
<dbReference type="GO" id="GO:0043814">
    <property type="term" value="F:phospholactate guanylyltransferase activity"/>
    <property type="evidence" value="ECO:0007669"/>
    <property type="project" value="UniProtKB-EC"/>
</dbReference>
<reference evidence="7 8" key="1">
    <citation type="submission" date="2020-08" db="EMBL/GenBank/DDBJ databases">
        <title>Sequencing the genomes of 1000 actinobacteria strains.</title>
        <authorList>
            <person name="Klenk H.-P."/>
        </authorList>
    </citation>
    <scope>NUCLEOTIDE SEQUENCE [LARGE SCALE GENOMIC DNA]</scope>
    <source>
        <strain evidence="7 8">DSM 105784</strain>
    </source>
</reference>
<dbReference type="PANTHER" id="PTHR40392:SF1">
    <property type="entry name" value="2-PHOSPHO-L-LACTATE GUANYLYLTRANSFERASE"/>
    <property type="match status" value="1"/>
</dbReference>
<protein>
    <submittedName>
        <fullName evidence="7">2-phospho-L-lactate guanylyltransferase</fullName>
        <ecNumber evidence="7">2.7.7.68</ecNumber>
    </submittedName>
</protein>
<dbReference type="Proteomes" id="UP000536685">
    <property type="component" value="Unassembled WGS sequence"/>
</dbReference>
<organism evidence="7 8">
    <name type="scientific">Conyzicola lurida</name>
    <dbReference type="NCBI Taxonomy" id="1172621"/>
    <lineage>
        <taxon>Bacteria</taxon>
        <taxon>Bacillati</taxon>
        <taxon>Actinomycetota</taxon>
        <taxon>Actinomycetes</taxon>
        <taxon>Micrococcales</taxon>
        <taxon>Microbacteriaceae</taxon>
        <taxon>Conyzicola</taxon>
    </lineage>
</organism>
<proteinExistence type="predicted"/>
<dbReference type="InterPro" id="IPR025877">
    <property type="entry name" value="MobA-like_NTP_Trfase"/>
</dbReference>
<evidence type="ECO:0000256" key="3">
    <source>
        <dbReference type="ARBA" id="ARBA00022741"/>
    </source>
</evidence>
<keyword evidence="3" id="KW-0547">Nucleotide-binding</keyword>
<sequence length="252" mass="25569">MTESHFPTSRQSARSEIERAAVEQFESRPRDTGIRRTGKPVRETHVAEPTREWIVVIPVKGTGEAKSRLGDGHPDRAALAQALALDTVAAALAAASVVLVLVVTTAEAAPAFDDLGAFVVIEEQPSGLAAAIADGLDVATDLGAPGRGVAVLLGDLPALQPAELAAALAAATAHELSMVPDADGTGTALIAAADGAVHATAFGAGSRAAHAAAGYVELAVDADSGLRRDVDTPQQLADLAPRVGRFTAEVLG</sequence>
<dbReference type="RefSeq" id="WP_343062024.1">
    <property type="nucleotide sequence ID" value="NZ_JACHMJ010000001.1"/>
</dbReference>